<evidence type="ECO:0000313" key="3">
    <source>
        <dbReference type="Proteomes" id="UP001500840"/>
    </source>
</evidence>
<dbReference type="EMBL" id="BAABGA010000120">
    <property type="protein sequence ID" value="GAA4472598.1"/>
    <property type="molecule type" value="Genomic_DNA"/>
</dbReference>
<sequence>MPSYRWKRIEKLNRVDRIRLGRVRIAGGEPFAGKDSASQRVGRSREGQLRVGQLREGQLREGMSRGDFFASYRVDAAHDVAADANDTAAVSVKHPTAKLQTNAETSPREQWLGLQAADLIERLQAWESDLDAREAQLNSRAALQEHRERQFRLEQQAASTDLAEQTRAAQRLHADLKAQARRLAFEG</sequence>
<reference evidence="3" key="1">
    <citation type="journal article" date="2019" name="Int. J. Syst. Evol. Microbiol.">
        <title>The Global Catalogue of Microorganisms (GCM) 10K type strain sequencing project: providing services to taxonomists for standard genome sequencing and annotation.</title>
        <authorList>
            <consortium name="The Broad Institute Genomics Platform"/>
            <consortium name="The Broad Institute Genome Sequencing Center for Infectious Disease"/>
            <person name="Wu L."/>
            <person name="Ma J."/>
        </authorList>
    </citation>
    <scope>NUCLEOTIDE SEQUENCE [LARGE SCALE GENOMIC DNA]</scope>
    <source>
        <strain evidence="3">JCM 17759</strain>
    </source>
</reference>
<dbReference type="RefSeq" id="WP_345328334.1">
    <property type="nucleotide sequence ID" value="NZ_BAABGA010000120.1"/>
</dbReference>
<evidence type="ECO:0000313" key="2">
    <source>
        <dbReference type="EMBL" id="GAA4472598.1"/>
    </source>
</evidence>
<evidence type="ECO:0000256" key="1">
    <source>
        <dbReference type="SAM" id="MobiDB-lite"/>
    </source>
</evidence>
<protein>
    <recommendedName>
        <fullName evidence="4">Chromosome partition protein Smc</fullName>
    </recommendedName>
</protein>
<gene>
    <name evidence="2" type="ORF">GCM10023156_69380</name>
</gene>
<dbReference type="Proteomes" id="UP001500840">
    <property type="component" value="Unassembled WGS sequence"/>
</dbReference>
<evidence type="ECO:0008006" key="4">
    <source>
        <dbReference type="Google" id="ProtNLM"/>
    </source>
</evidence>
<accession>A0ABP8NSY8</accession>
<proteinExistence type="predicted"/>
<comment type="caution">
    <text evidence="2">The sequence shown here is derived from an EMBL/GenBank/DDBJ whole genome shotgun (WGS) entry which is preliminary data.</text>
</comment>
<keyword evidence="3" id="KW-1185">Reference proteome</keyword>
<feature type="region of interest" description="Disordered" evidence="1">
    <location>
        <begin position="28"/>
        <end position="49"/>
    </location>
</feature>
<organism evidence="2 3">
    <name type="scientific">Novipirellula rosea</name>
    <dbReference type="NCBI Taxonomy" id="1031540"/>
    <lineage>
        <taxon>Bacteria</taxon>
        <taxon>Pseudomonadati</taxon>
        <taxon>Planctomycetota</taxon>
        <taxon>Planctomycetia</taxon>
        <taxon>Pirellulales</taxon>
        <taxon>Pirellulaceae</taxon>
        <taxon>Novipirellula</taxon>
    </lineage>
</organism>
<name>A0ABP8NSY8_9BACT</name>